<reference evidence="2" key="1">
    <citation type="submission" date="2017-09" db="EMBL/GenBank/DDBJ databases">
        <title>Contemporary evolution of a Lepidopteran species, Heliothis virescens, in response to modern agricultural practices.</title>
        <authorList>
            <person name="Fritz M.L."/>
            <person name="Deyonke A.M."/>
            <person name="Papanicolaou A."/>
            <person name="Micinski S."/>
            <person name="Westbrook J."/>
            <person name="Gould F."/>
        </authorList>
    </citation>
    <scope>NUCLEOTIDE SEQUENCE [LARGE SCALE GENOMIC DNA]</scope>
    <source>
        <strain evidence="2">HvINT-</strain>
        <tissue evidence="2">Whole body</tissue>
    </source>
</reference>
<proteinExistence type="predicted"/>
<evidence type="ECO:0000256" key="1">
    <source>
        <dbReference type="SAM" id="SignalP"/>
    </source>
</evidence>
<protein>
    <submittedName>
        <fullName evidence="2">Uncharacterized protein</fullName>
    </submittedName>
</protein>
<dbReference type="AlphaFoldDB" id="A0A2A4K9Q7"/>
<gene>
    <name evidence="2" type="ORF">B5V51_8255</name>
</gene>
<organism evidence="2">
    <name type="scientific">Heliothis virescens</name>
    <name type="common">Tobacco budworm moth</name>
    <dbReference type="NCBI Taxonomy" id="7102"/>
    <lineage>
        <taxon>Eukaryota</taxon>
        <taxon>Metazoa</taxon>
        <taxon>Ecdysozoa</taxon>
        <taxon>Arthropoda</taxon>
        <taxon>Hexapoda</taxon>
        <taxon>Insecta</taxon>
        <taxon>Pterygota</taxon>
        <taxon>Neoptera</taxon>
        <taxon>Endopterygota</taxon>
        <taxon>Lepidoptera</taxon>
        <taxon>Glossata</taxon>
        <taxon>Ditrysia</taxon>
        <taxon>Noctuoidea</taxon>
        <taxon>Noctuidae</taxon>
        <taxon>Heliothinae</taxon>
        <taxon>Heliothis</taxon>
    </lineage>
</organism>
<evidence type="ECO:0000313" key="2">
    <source>
        <dbReference type="EMBL" id="PCG80392.1"/>
    </source>
</evidence>
<name>A0A2A4K9Q7_HELVI</name>
<accession>A0A2A4K9Q7</accession>
<feature type="signal peptide" evidence="1">
    <location>
        <begin position="1"/>
        <end position="20"/>
    </location>
</feature>
<keyword evidence="1" id="KW-0732">Signal</keyword>
<feature type="chain" id="PRO_5013399827" evidence="1">
    <location>
        <begin position="21"/>
        <end position="291"/>
    </location>
</feature>
<comment type="caution">
    <text evidence="2">The sequence shown here is derived from an EMBL/GenBank/DDBJ whole genome shotgun (WGS) entry which is preliminary data.</text>
</comment>
<dbReference type="EMBL" id="NWSH01000037">
    <property type="protein sequence ID" value="PCG80392.1"/>
    <property type="molecule type" value="Genomic_DNA"/>
</dbReference>
<sequence length="291" mass="33294">MRFTVICLVSLYASLCKVDAAYNKDVTCVIDKGQDPVCKVAERIKRRSSSLTNEPSHDPYIPRNNSILYNCSLTCTATTFTSMTQLTAPGLFLRSCFIEITEQDNYACETIRYNYLKNCDKILFLSNTIPDKTFYLVDCLIYLDGGRVCHKKDDATSHAKLVDTGTLARPNEANILAQEEFICEEDVTRQVNCDLNPYIPYDHGLRFKEMLKFDDSVLLKTSSYVINLKRTCVETWCGYWGTPASSRRQYSYSPPGGKIFRCFYAKKQQVCKVWGDPDKMVYNNRGYLDPL</sequence>